<reference evidence="1" key="1">
    <citation type="submission" date="2023-03" db="EMBL/GenBank/DDBJ databases">
        <title>Chromosome-level genomes of two armyworms, Mythimna separata and Mythimna loreyi, provide insights into the biosynthesis and reception of sex pheromones.</title>
        <authorList>
            <person name="Zhao H."/>
        </authorList>
    </citation>
    <scope>NUCLEOTIDE SEQUENCE</scope>
    <source>
        <strain evidence="1">BeijingLab</strain>
    </source>
</reference>
<sequence>MTKLNIIKQIKGLELKTIFLIKVLPYIKKSEKNLNIDRLNRKYHGVHGEQSVSKYPYVDRPSIMLTIAFHERGLPIADFNGAFQLSTMQSQAFAKDEERVSTNNAFIQPIRYKRKNLTVKTKAEATKILINKHKVAYGVKYIQDGHVYKRTLRKKL</sequence>
<comment type="caution">
    <text evidence="1">The sequence shown here is derived from an EMBL/GenBank/DDBJ whole genome shotgun (WGS) entry which is preliminary data.</text>
</comment>
<dbReference type="Proteomes" id="UP001231649">
    <property type="component" value="Chromosome 25"/>
</dbReference>
<name>A0ACC2Q7K5_9NEOP</name>
<dbReference type="EMBL" id="CM056801">
    <property type="protein sequence ID" value="KAJ8708604.1"/>
    <property type="molecule type" value="Genomic_DNA"/>
</dbReference>
<proteinExistence type="predicted"/>
<gene>
    <name evidence="1" type="ORF">PYW08_009986</name>
</gene>
<evidence type="ECO:0000313" key="2">
    <source>
        <dbReference type="Proteomes" id="UP001231649"/>
    </source>
</evidence>
<accession>A0ACC2Q7K5</accession>
<protein>
    <submittedName>
        <fullName evidence="1">Uncharacterized protein</fullName>
    </submittedName>
</protein>
<keyword evidence="2" id="KW-1185">Reference proteome</keyword>
<organism evidence="1 2">
    <name type="scientific">Mythimna loreyi</name>
    <dbReference type="NCBI Taxonomy" id="667449"/>
    <lineage>
        <taxon>Eukaryota</taxon>
        <taxon>Metazoa</taxon>
        <taxon>Ecdysozoa</taxon>
        <taxon>Arthropoda</taxon>
        <taxon>Hexapoda</taxon>
        <taxon>Insecta</taxon>
        <taxon>Pterygota</taxon>
        <taxon>Neoptera</taxon>
        <taxon>Endopterygota</taxon>
        <taxon>Lepidoptera</taxon>
        <taxon>Glossata</taxon>
        <taxon>Ditrysia</taxon>
        <taxon>Noctuoidea</taxon>
        <taxon>Noctuidae</taxon>
        <taxon>Noctuinae</taxon>
        <taxon>Hadenini</taxon>
        <taxon>Mythimna</taxon>
    </lineage>
</organism>
<evidence type="ECO:0000313" key="1">
    <source>
        <dbReference type="EMBL" id="KAJ8708604.1"/>
    </source>
</evidence>